<sequence length="435" mass="49834">MDVEEMESISCIYCKPLLFLYKIVSSYFVSSHLHLLSLFNSHNKMSDITKDVKFSLKVVINKQKTKVLFAEIDSDLADVLFSFLTLPLGKIVRILKKHYRDEAPVFGSITTLYDGLSNLESSHFWTEGGKQMLLNPTSSFIDECRRLKLDIGDNQPIKYFSCENLNSVHYRANNMAMYYDTVICDCGKQLKKEIQLKNVSNVVGGEVFTIRTATFILSDDLQILPNLRNVTFGFNEIMDFFKYSLISPTPLTNVVLKNQTKYEPGTLVHQIGKISSCYSVLTLKAYLQKSTNKFLFAEAEEYFVEFLFSFLIISLGGVKRLLGNTSLKNTDNLYQSLYTDEKFLSQGQYKLRSPSIPYGYLSTNSIFTLTEEESPNLYYYKNSSTNEEYLTFSGGVSCIFKSPRGHEKYMKGPRKYMVKDDLTVTFVHELVPKHS</sequence>
<dbReference type="InterPro" id="IPR007750">
    <property type="entry name" value="DUF674"/>
</dbReference>
<name>A0ABD3D1N8_9LAMI</name>
<accession>A0ABD3D1N8</accession>
<dbReference type="AlphaFoldDB" id="A0ABD3D1N8"/>
<gene>
    <name evidence="1" type="ORF">CASFOL_020023</name>
</gene>
<evidence type="ECO:0000313" key="2">
    <source>
        <dbReference type="Proteomes" id="UP001632038"/>
    </source>
</evidence>
<protein>
    <recommendedName>
        <fullName evidence="3">DUF674 family protein</fullName>
    </recommendedName>
</protein>
<dbReference type="EMBL" id="JAVIJP010000027">
    <property type="protein sequence ID" value="KAL3635476.1"/>
    <property type="molecule type" value="Genomic_DNA"/>
</dbReference>
<dbReference type="PANTHER" id="PTHR33103:SF27">
    <property type="entry name" value="OS04G0594700 PROTEIN"/>
    <property type="match status" value="1"/>
</dbReference>
<reference evidence="2" key="1">
    <citation type="journal article" date="2024" name="IScience">
        <title>Strigolactones Initiate the Formation of Haustorium-like Structures in Castilleja.</title>
        <authorList>
            <person name="Buerger M."/>
            <person name="Peterson D."/>
            <person name="Chory J."/>
        </authorList>
    </citation>
    <scope>NUCLEOTIDE SEQUENCE [LARGE SCALE GENOMIC DNA]</scope>
</reference>
<comment type="caution">
    <text evidence="1">The sequence shown here is derived from an EMBL/GenBank/DDBJ whole genome shotgun (WGS) entry which is preliminary data.</text>
</comment>
<proteinExistence type="predicted"/>
<dbReference type="Proteomes" id="UP001632038">
    <property type="component" value="Unassembled WGS sequence"/>
</dbReference>
<dbReference type="Pfam" id="PF05056">
    <property type="entry name" value="DUF674"/>
    <property type="match status" value="2"/>
</dbReference>
<evidence type="ECO:0000313" key="1">
    <source>
        <dbReference type="EMBL" id="KAL3635476.1"/>
    </source>
</evidence>
<dbReference type="PANTHER" id="PTHR33103">
    <property type="entry name" value="OS01G0153900 PROTEIN"/>
    <property type="match status" value="1"/>
</dbReference>
<evidence type="ECO:0008006" key="3">
    <source>
        <dbReference type="Google" id="ProtNLM"/>
    </source>
</evidence>
<keyword evidence="2" id="KW-1185">Reference proteome</keyword>
<organism evidence="1 2">
    <name type="scientific">Castilleja foliolosa</name>
    <dbReference type="NCBI Taxonomy" id="1961234"/>
    <lineage>
        <taxon>Eukaryota</taxon>
        <taxon>Viridiplantae</taxon>
        <taxon>Streptophyta</taxon>
        <taxon>Embryophyta</taxon>
        <taxon>Tracheophyta</taxon>
        <taxon>Spermatophyta</taxon>
        <taxon>Magnoliopsida</taxon>
        <taxon>eudicotyledons</taxon>
        <taxon>Gunneridae</taxon>
        <taxon>Pentapetalae</taxon>
        <taxon>asterids</taxon>
        <taxon>lamiids</taxon>
        <taxon>Lamiales</taxon>
        <taxon>Orobanchaceae</taxon>
        <taxon>Pedicularideae</taxon>
        <taxon>Castillejinae</taxon>
        <taxon>Castilleja</taxon>
    </lineage>
</organism>